<evidence type="ECO:0000313" key="3">
    <source>
        <dbReference type="Proteomes" id="UP000008068"/>
    </source>
</evidence>
<reference evidence="3" key="1">
    <citation type="submission" date="2011-07" db="EMBL/GenBank/DDBJ databases">
        <authorList>
            <consortium name="Caenorhabditis brenneri Sequencing and Analysis Consortium"/>
            <person name="Wilson R.K."/>
        </authorList>
    </citation>
    <scope>NUCLEOTIDE SEQUENCE [LARGE SCALE GENOMIC DNA]</scope>
    <source>
        <strain evidence="3">PB2801</strain>
    </source>
</reference>
<name>G0P0L2_CAEBE</name>
<feature type="coiled-coil region" evidence="1">
    <location>
        <begin position="30"/>
        <end position="66"/>
    </location>
</feature>
<accession>G0P0L2</accession>
<keyword evidence="1" id="KW-0175">Coiled coil</keyword>
<organism evidence="3">
    <name type="scientific">Caenorhabditis brenneri</name>
    <name type="common">Nematode worm</name>
    <dbReference type="NCBI Taxonomy" id="135651"/>
    <lineage>
        <taxon>Eukaryota</taxon>
        <taxon>Metazoa</taxon>
        <taxon>Ecdysozoa</taxon>
        <taxon>Nematoda</taxon>
        <taxon>Chromadorea</taxon>
        <taxon>Rhabditida</taxon>
        <taxon>Rhabditina</taxon>
        <taxon>Rhabditomorpha</taxon>
        <taxon>Rhabditoidea</taxon>
        <taxon>Rhabditidae</taxon>
        <taxon>Peloderinae</taxon>
        <taxon>Caenorhabditis</taxon>
    </lineage>
</organism>
<dbReference type="InParanoid" id="G0P0L2"/>
<evidence type="ECO:0000256" key="1">
    <source>
        <dbReference type="SAM" id="Coils"/>
    </source>
</evidence>
<sequence>MASPSHLDTFVSDYEFFEYDGFDIMYKELNKRLEKYIDSWEEEMKNSEKEEQVKEVKNSLSLILEQKEKQFEMKKKEFVMKNQGQKVEIIEERDDIKVLKDVMRMKKMEEEHWEKELQTARKIRKTDFRHYYKMVTKIKKVSEERARIGAK</sequence>
<dbReference type="Proteomes" id="UP000008068">
    <property type="component" value="Unassembled WGS sequence"/>
</dbReference>
<dbReference type="EMBL" id="GL380001">
    <property type="protein sequence ID" value="EGT41778.1"/>
    <property type="molecule type" value="Genomic_DNA"/>
</dbReference>
<evidence type="ECO:0000313" key="2">
    <source>
        <dbReference type="EMBL" id="EGT41778.1"/>
    </source>
</evidence>
<dbReference type="HOGENOM" id="CLU_1733081_0_0_1"/>
<dbReference type="AlphaFoldDB" id="G0P0L2"/>
<protein>
    <submittedName>
        <fullName evidence="2">Uncharacterized protein</fullName>
    </submittedName>
</protein>
<gene>
    <name evidence="2" type="ORF">CAEBREN_06855</name>
</gene>
<proteinExistence type="predicted"/>
<keyword evidence="3" id="KW-1185">Reference proteome</keyword>